<keyword evidence="1" id="KW-0802">TPR repeat</keyword>
<dbReference type="Gene3D" id="1.25.40.10">
    <property type="entry name" value="Tetratricopeptide repeat domain"/>
    <property type="match status" value="1"/>
</dbReference>
<dbReference type="Pfam" id="PF13424">
    <property type="entry name" value="TPR_12"/>
    <property type="match status" value="1"/>
</dbReference>
<accession>I3CDV2</accession>
<dbReference type="HOGENOM" id="CLU_1988261_0_0_6"/>
<dbReference type="AlphaFoldDB" id="I3CDV2"/>
<dbReference type="PANTHER" id="PTHR10098:SF108">
    <property type="entry name" value="TETRATRICOPEPTIDE REPEAT PROTEIN 28"/>
    <property type="match status" value="1"/>
</dbReference>
<dbReference type="PROSITE" id="PS50005">
    <property type="entry name" value="TPR"/>
    <property type="match status" value="1"/>
</dbReference>
<organism evidence="2 3">
    <name type="scientific">Beggiatoa alba B18LD</name>
    <dbReference type="NCBI Taxonomy" id="395493"/>
    <lineage>
        <taxon>Bacteria</taxon>
        <taxon>Pseudomonadati</taxon>
        <taxon>Pseudomonadota</taxon>
        <taxon>Gammaproteobacteria</taxon>
        <taxon>Thiotrichales</taxon>
        <taxon>Thiotrichaceae</taxon>
        <taxon>Beggiatoa</taxon>
    </lineage>
</organism>
<reference evidence="2 3" key="1">
    <citation type="submission" date="2011-11" db="EMBL/GenBank/DDBJ databases">
        <title>Improved High-Quality Draft sequence of Beggiatoa alba B18lD.</title>
        <authorList>
            <consortium name="US DOE Joint Genome Institute"/>
            <person name="Lucas S."/>
            <person name="Han J."/>
            <person name="Lapidus A."/>
            <person name="Cheng J.-F."/>
            <person name="Goodwin L."/>
            <person name="Pitluck S."/>
            <person name="Peters L."/>
            <person name="Mikhailova N."/>
            <person name="Held B."/>
            <person name="Detter J.C."/>
            <person name="Han C."/>
            <person name="Tapia R."/>
            <person name="Land M."/>
            <person name="Hauser L."/>
            <person name="Kyrpides N."/>
            <person name="Ivanova N."/>
            <person name="Pagani I."/>
            <person name="Samuel K."/>
            <person name="Teske A."/>
            <person name="Mueller J."/>
            <person name="Woyke T."/>
        </authorList>
    </citation>
    <scope>NUCLEOTIDE SEQUENCE [LARGE SCALE GENOMIC DNA]</scope>
    <source>
        <strain evidence="2 3">B18LD</strain>
    </source>
</reference>
<sequence>MQQSLAIRQEIGDKSGEGTTLNNIGQIFKARGDYETALRYLQQSLAIRQEIGDVAGLCATLFNMGHIHLQNEEVQEGIAKFVETYRIAHKIGYAQVLRALEQLAKDLGQDGLNFWKQLSKQFPES</sequence>
<feature type="repeat" description="TPR" evidence="1">
    <location>
        <begin position="18"/>
        <end position="51"/>
    </location>
</feature>
<dbReference type="STRING" id="395493.BegalDRAFT_0887"/>
<evidence type="ECO:0000313" key="2">
    <source>
        <dbReference type="EMBL" id="EIJ41795.1"/>
    </source>
</evidence>
<evidence type="ECO:0000313" key="3">
    <source>
        <dbReference type="Proteomes" id="UP000005744"/>
    </source>
</evidence>
<dbReference type="SUPFAM" id="SSF48452">
    <property type="entry name" value="TPR-like"/>
    <property type="match status" value="1"/>
</dbReference>
<dbReference type="InterPro" id="IPR019734">
    <property type="entry name" value="TPR_rpt"/>
</dbReference>
<dbReference type="SMART" id="SM00028">
    <property type="entry name" value="TPR"/>
    <property type="match status" value="2"/>
</dbReference>
<dbReference type="EMBL" id="JH600070">
    <property type="protein sequence ID" value="EIJ41795.1"/>
    <property type="molecule type" value="Genomic_DNA"/>
</dbReference>
<dbReference type="Proteomes" id="UP000005744">
    <property type="component" value="Unassembled WGS sequence"/>
</dbReference>
<protein>
    <submittedName>
        <fullName evidence="2">Tetratricopeptide repeat protein</fullName>
    </submittedName>
</protein>
<dbReference type="InterPro" id="IPR011990">
    <property type="entry name" value="TPR-like_helical_dom_sf"/>
</dbReference>
<keyword evidence="3" id="KW-1185">Reference proteome</keyword>
<evidence type="ECO:0000256" key="1">
    <source>
        <dbReference type="PROSITE-ProRule" id="PRU00339"/>
    </source>
</evidence>
<dbReference type="PANTHER" id="PTHR10098">
    <property type="entry name" value="RAPSYN-RELATED"/>
    <property type="match status" value="1"/>
</dbReference>
<gene>
    <name evidence="2" type="ORF">BegalDRAFT_0887</name>
</gene>
<dbReference type="eggNOG" id="COG0457">
    <property type="taxonomic scope" value="Bacteria"/>
</dbReference>
<proteinExistence type="predicted"/>
<name>I3CDV2_9GAMM</name>